<dbReference type="Proteomes" id="UP000270094">
    <property type="component" value="Unassembled WGS sequence"/>
</dbReference>
<proteinExistence type="predicted"/>
<organism evidence="7 8">
    <name type="scientific">Strongylus vulgaris</name>
    <name type="common">Blood worm</name>
    <dbReference type="NCBI Taxonomy" id="40348"/>
    <lineage>
        <taxon>Eukaryota</taxon>
        <taxon>Metazoa</taxon>
        <taxon>Ecdysozoa</taxon>
        <taxon>Nematoda</taxon>
        <taxon>Chromadorea</taxon>
        <taxon>Rhabditida</taxon>
        <taxon>Rhabditina</taxon>
        <taxon>Rhabditomorpha</taxon>
        <taxon>Strongyloidea</taxon>
        <taxon>Strongylidae</taxon>
        <taxon>Strongylus</taxon>
    </lineage>
</organism>
<evidence type="ECO:0000256" key="2">
    <source>
        <dbReference type="ARBA" id="ARBA00022692"/>
    </source>
</evidence>
<name>A0A3P7IW45_STRVU</name>
<dbReference type="PANTHER" id="PTHR11814">
    <property type="entry name" value="SULFATE TRANSPORTER"/>
    <property type="match status" value="1"/>
</dbReference>
<accession>A0A3P7IW45</accession>
<dbReference type="AlphaFoldDB" id="A0A3P7IW45"/>
<keyword evidence="4 5" id="KW-0472">Membrane</keyword>
<evidence type="ECO:0000313" key="8">
    <source>
        <dbReference type="Proteomes" id="UP000270094"/>
    </source>
</evidence>
<evidence type="ECO:0000259" key="6">
    <source>
        <dbReference type="Pfam" id="PF00916"/>
    </source>
</evidence>
<gene>
    <name evidence="7" type="ORF">SVUK_LOCUS4802</name>
</gene>
<dbReference type="InterPro" id="IPR011547">
    <property type="entry name" value="SLC26A/SulP_dom"/>
</dbReference>
<feature type="transmembrane region" description="Helical" evidence="5">
    <location>
        <begin position="93"/>
        <end position="112"/>
    </location>
</feature>
<comment type="subcellular location">
    <subcellularLocation>
        <location evidence="1">Membrane</location>
        <topology evidence="1">Multi-pass membrane protein</topology>
    </subcellularLocation>
</comment>
<sequence>MLFSTASHDKAPLSDIISNNHIAPAFVKIQIKVVFSILLVYLSEDTRYQINVPIVGKVGCCTISSSKCFKICLKVDSGFPSPRVPPFEQVGELLWQGVTVAIISFVIHIALAKLVSKKFNYEIDVNQSTIKEWFALGAGHTISSFFGCFVGGSSIGRTMMQVKLGTRSQVRASGNLIKGALDNELFVQL</sequence>
<protein>
    <recommendedName>
        <fullName evidence="6">SLC26A/SulP transporter domain-containing protein</fullName>
    </recommendedName>
</protein>
<dbReference type="Pfam" id="PF00916">
    <property type="entry name" value="Sulfate_transp"/>
    <property type="match status" value="1"/>
</dbReference>
<keyword evidence="3 5" id="KW-1133">Transmembrane helix</keyword>
<feature type="transmembrane region" description="Helical" evidence="5">
    <location>
        <begin position="133"/>
        <end position="155"/>
    </location>
</feature>
<dbReference type="InterPro" id="IPR001902">
    <property type="entry name" value="SLC26A/SulP_fam"/>
</dbReference>
<keyword evidence="8" id="KW-1185">Reference proteome</keyword>
<evidence type="ECO:0000256" key="4">
    <source>
        <dbReference type="ARBA" id="ARBA00023136"/>
    </source>
</evidence>
<keyword evidence="2 5" id="KW-0812">Transmembrane</keyword>
<dbReference type="GO" id="GO:0055085">
    <property type="term" value="P:transmembrane transport"/>
    <property type="evidence" value="ECO:0007669"/>
    <property type="project" value="InterPro"/>
</dbReference>
<dbReference type="EMBL" id="UYYB01013604">
    <property type="protein sequence ID" value="VDM69804.1"/>
    <property type="molecule type" value="Genomic_DNA"/>
</dbReference>
<evidence type="ECO:0000256" key="3">
    <source>
        <dbReference type="ARBA" id="ARBA00022989"/>
    </source>
</evidence>
<evidence type="ECO:0000256" key="5">
    <source>
        <dbReference type="SAM" id="Phobius"/>
    </source>
</evidence>
<reference evidence="7 8" key="1">
    <citation type="submission" date="2018-11" db="EMBL/GenBank/DDBJ databases">
        <authorList>
            <consortium name="Pathogen Informatics"/>
        </authorList>
    </citation>
    <scope>NUCLEOTIDE SEQUENCE [LARGE SCALE GENOMIC DNA]</scope>
</reference>
<feature type="domain" description="SLC26A/SulP transporter" evidence="6">
    <location>
        <begin position="23"/>
        <end position="170"/>
    </location>
</feature>
<dbReference type="OrthoDB" id="288203at2759"/>
<dbReference type="GO" id="GO:0016020">
    <property type="term" value="C:membrane"/>
    <property type="evidence" value="ECO:0007669"/>
    <property type="project" value="UniProtKB-SubCell"/>
</dbReference>
<evidence type="ECO:0000313" key="7">
    <source>
        <dbReference type="EMBL" id="VDM69804.1"/>
    </source>
</evidence>
<evidence type="ECO:0000256" key="1">
    <source>
        <dbReference type="ARBA" id="ARBA00004141"/>
    </source>
</evidence>